<dbReference type="PANTHER" id="PTHR43790:SF8">
    <property type="entry name" value="SUGAR ABC TRANSPORTER ATP-BINDING PROTEIN"/>
    <property type="match status" value="1"/>
</dbReference>
<keyword evidence="2 4" id="KW-0067">ATP-binding</keyword>
<dbReference type="Proteomes" id="UP000521922">
    <property type="component" value="Unassembled WGS sequence"/>
</dbReference>
<dbReference type="PROSITE" id="PS50893">
    <property type="entry name" value="ABC_TRANSPORTER_2"/>
    <property type="match status" value="1"/>
</dbReference>
<keyword evidence="5" id="KW-1185">Reference proteome</keyword>
<protein>
    <submittedName>
        <fullName evidence="4">Simple sugar transport system ATP-binding protein</fullName>
    </submittedName>
</protein>
<dbReference type="Pfam" id="PF00005">
    <property type="entry name" value="ABC_tran"/>
    <property type="match status" value="1"/>
</dbReference>
<dbReference type="Gene3D" id="3.40.50.300">
    <property type="entry name" value="P-loop containing nucleotide triphosphate hydrolases"/>
    <property type="match status" value="1"/>
</dbReference>
<dbReference type="PROSITE" id="PS00211">
    <property type="entry name" value="ABC_TRANSPORTER_1"/>
    <property type="match status" value="1"/>
</dbReference>
<evidence type="ECO:0000256" key="2">
    <source>
        <dbReference type="ARBA" id="ARBA00022840"/>
    </source>
</evidence>
<dbReference type="SUPFAM" id="SSF52540">
    <property type="entry name" value="P-loop containing nucleoside triphosphate hydrolases"/>
    <property type="match status" value="1"/>
</dbReference>
<comment type="caution">
    <text evidence="4">The sequence shown here is derived from an EMBL/GenBank/DDBJ whole genome shotgun (WGS) entry which is preliminary data.</text>
</comment>
<keyword evidence="4" id="KW-0813">Transport</keyword>
<dbReference type="InterPro" id="IPR017871">
    <property type="entry name" value="ABC_transporter-like_CS"/>
</dbReference>
<gene>
    <name evidence="4" type="ORF">BJ968_004768</name>
</gene>
<dbReference type="AlphaFoldDB" id="A0A7Y9DQX8"/>
<sequence length="287" mass="31172">MTDAPPATRPLVALRDIHKTFGAVTALRGVSIDVLPGETFALLGDNAAGKSTLMKILTGVHQPDDGCIELDGTSTHFPTPSASRSKGIEMVYQDFALADNLDVRTNVFLGREPQKKLLGPFLSVIDRKKMEHETNRVLERLDIPINPRLKVRRLSGGQRQAVAIGRALAFDARLIIMDEPTANLSVAKVDKLIEVTQRLKDLGIAVIIITHRLDEAFAVADRFAVMRQGQVVGRFRTGEVTETQVAQLISHGTIEDHLDSGIDAAEHRRKIGSTSATTTGSTLGNLS</sequence>
<dbReference type="InterPro" id="IPR003593">
    <property type="entry name" value="AAA+_ATPase"/>
</dbReference>
<dbReference type="EMBL" id="JACCBB010000002">
    <property type="protein sequence ID" value="NYD25159.1"/>
    <property type="molecule type" value="Genomic_DNA"/>
</dbReference>
<keyword evidence="1" id="KW-0547">Nucleotide-binding</keyword>
<name>A0A7Y9DQX8_9ACTN</name>
<evidence type="ECO:0000313" key="5">
    <source>
        <dbReference type="Proteomes" id="UP000521922"/>
    </source>
</evidence>
<dbReference type="InterPro" id="IPR027417">
    <property type="entry name" value="P-loop_NTPase"/>
</dbReference>
<dbReference type="GO" id="GO:0016887">
    <property type="term" value="F:ATP hydrolysis activity"/>
    <property type="evidence" value="ECO:0007669"/>
    <property type="project" value="InterPro"/>
</dbReference>
<proteinExistence type="predicted"/>
<dbReference type="GO" id="GO:0005524">
    <property type="term" value="F:ATP binding"/>
    <property type="evidence" value="ECO:0007669"/>
    <property type="project" value="UniProtKB-KW"/>
</dbReference>
<evidence type="ECO:0000259" key="3">
    <source>
        <dbReference type="PROSITE" id="PS50893"/>
    </source>
</evidence>
<dbReference type="InterPro" id="IPR003439">
    <property type="entry name" value="ABC_transporter-like_ATP-bd"/>
</dbReference>
<dbReference type="PANTHER" id="PTHR43790">
    <property type="entry name" value="CARBOHYDRATE TRANSPORT ATP-BINDING PROTEIN MG119-RELATED"/>
    <property type="match status" value="1"/>
</dbReference>
<accession>A0A7Y9DQX8</accession>
<dbReference type="RefSeq" id="WP_179757365.1">
    <property type="nucleotide sequence ID" value="NZ_BAAAGN010000024.1"/>
</dbReference>
<keyword evidence="4" id="KW-0762">Sugar transport</keyword>
<dbReference type="InterPro" id="IPR050107">
    <property type="entry name" value="ABC_carbohydrate_import_ATPase"/>
</dbReference>
<dbReference type="CDD" id="cd03216">
    <property type="entry name" value="ABC_Carb_Monos_I"/>
    <property type="match status" value="1"/>
</dbReference>
<dbReference type="SMART" id="SM00382">
    <property type="entry name" value="AAA"/>
    <property type="match status" value="1"/>
</dbReference>
<feature type="domain" description="ABC transporter" evidence="3">
    <location>
        <begin position="12"/>
        <end position="253"/>
    </location>
</feature>
<reference evidence="4 5" key="1">
    <citation type="submission" date="2020-07" db="EMBL/GenBank/DDBJ databases">
        <title>Sequencing the genomes of 1000 actinobacteria strains.</title>
        <authorList>
            <person name="Klenk H.-P."/>
        </authorList>
    </citation>
    <scope>NUCLEOTIDE SEQUENCE [LARGE SCALE GENOMIC DNA]</scope>
    <source>
        <strain evidence="4 5">DSM 7487</strain>
    </source>
</reference>
<evidence type="ECO:0000313" key="4">
    <source>
        <dbReference type="EMBL" id="NYD25159.1"/>
    </source>
</evidence>
<evidence type="ECO:0000256" key="1">
    <source>
        <dbReference type="ARBA" id="ARBA00022741"/>
    </source>
</evidence>
<organism evidence="4 5">
    <name type="scientific">Kineococcus aurantiacus</name>
    <dbReference type="NCBI Taxonomy" id="37633"/>
    <lineage>
        <taxon>Bacteria</taxon>
        <taxon>Bacillati</taxon>
        <taxon>Actinomycetota</taxon>
        <taxon>Actinomycetes</taxon>
        <taxon>Kineosporiales</taxon>
        <taxon>Kineosporiaceae</taxon>
        <taxon>Kineococcus</taxon>
    </lineage>
</organism>